<protein>
    <submittedName>
        <fullName evidence="1">Uncharacterized protein</fullName>
    </submittedName>
</protein>
<sequence length="217" mass="24484">MATSETPKLTVKLSLSRSTYHFSEPAPPELSIAITSDCDRPLTVFTWGKALWPRLALAQQKFRITDLANNAEVTQTSVQIQRMPHTRIRGSADEAYYMTIMPDVPATVSTPFGRPNSRPQPKAVAARGWELDDKGNELKVRRSIHALGVDGLEPGHRYRLDVKRMELEGIWWRWGTKEDYLVDPDTQGAGRMWASGDSEQDVLIFEPIEGVEFSVEE</sequence>
<name>A0A8H3IEW5_9LECA</name>
<evidence type="ECO:0000313" key="1">
    <source>
        <dbReference type="EMBL" id="CAF9915983.1"/>
    </source>
</evidence>
<gene>
    <name evidence="1" type="ORF">HETSPECPRED_002703</name>
</gene>
<comment type="caution">
    <text evidence="1">The sequence shown here is derived from an EMBL/GenBank/DDBJ whole genome shotgun (WGS) entry which is preliminary data.</text>
</comment>
<dbReference type="OrthoDB" id="5418036at2759"/>
<proteinExistence type="predicted"/>
<dbReference type="Proteomes" id="UP000664521">
    <property type="component" value="Unassembled WGS sequence"/>
</dbReference>
<reference evidence="1" key="1">
    <citation type="submission" date="2021-03" db="EMBL/GenBank/DDBJ databases">
        <authorList>
            <person name="Tagirdzhanova G."/>
        </authorList>
    </citation>
    <scope>NUCLEOTIDE SEQUENCE</scope>
</reference>
<dbReference type="EMBL" id="CAJPDS010000017">
    <property type="protein sequence ID" value="CAF9915983.1"/>
    <property type="molecule type" value="Genomic_DNA"/>
</dbReference>
<dbReference type="AlphaFoldDB" id="A0A8H3IEW5"/>
<keyword evidence="2" id="KW-1185">Reference proteome</keyword>
<evidence type="ECO:0000313" key="2">
    <source>
        <dbReference type="Proteomes" id="UP000664521"/>
    </source>
</evidence>
<accession>A0A8H3IEW5</accession>
<organism evidence="1 2">
    <name type="scientific">Heterodermia speciosa</name>
    <dbReference type="NCBI Taxonomy" id="116794"/>
    <lineage>
        <taxon>Eukaryota</taxon>
        <taxon>Fungi</taxon>
        <taxon>Dikarya</taxon>
        <taxon>Ascomycota</taxon>
        <taxon>Pezizomycotina</taxon>
        <taxon>Lecanoromycetes</taxon>
        <taxon>OSLEUM clade</taxon>
        <taxon>Lecanoromycetidae</taxon>
        <taxon>Caliciales</taxon>
        <taxon>Physciaceae</taxon>
        <taxon>Heterodermia</taxon>
    </lineage>
</organism>